<reference evidence="1" key="2">
    <citation type="submission" date="2023-06" db="EMBL/GenBank/DDBJ databases">
        <authorList>
            <consortium name="Lawrence Berkeley National Laboratory"/>
            <person name="Haridas S."/>
            <person name="Hensen N."/>
            <person name="Bonometti L."/>
            <person name="Westerberg I."/>
            <person name="Brannstrom I.O."/>
            <person name="Guillou S."/>
            <person name="Cros-Aarteil S."/>
            <person name="Calhoun S."/>
            <person name="Kuo A."/>
            <person name="Mondo S."/>
            <person name="Pangilinan J."/>
            <person name="Riley R."/>
            <person name="Labutti K."/>
            <person name="Andreopoulos B."/>
            <person name="Lipzen A."/>
            <person name="Chen C."/>
            <person name="Yanf M."/>
            <person name="Daum C."/>
            <person name="Ng V."/>
            <person name="Clum A."/>
            <person name="Steindorff A."/>
            <person name="Ohm R."/>
            <person name="Martin F."/>
            <person name="Silar P."/>
            <person name="Natvig D."/>
            <person name="Lalanne C."/>
            <person name="Gautier V."/>
            <person name="Ament-Velasquez S.L."/>
            <person name="Kruys A."/>
            <person name="Hutchinson M.I."/>
            <person name="Powell A.J."/>
            <person name="Barry K."/>
            <person name="Miller A.N."/>
            <person name="Grigoriev I.V."/>
            <person name="Debuchy R."/>
            <person name="Gladieux P."/>
            <person name="Thoren M.H."/>
            <person name="Johannesson H."/>
        </authorList>
    </citation>
    <scope>NUCLEOTIDE SEQUENCE</scope>
    <source>
        <strain evidence="1">CBS 118394</strain>
    </source>
</reference>
<name>A0AAE0IT08_9PEZI</name>
<organism evidence="1 2">
    <name type="scientific">Apodospora peruviana</name>
    <dbReference type="NCBI Taxonomy" id="516989"/>
    <lineage>
        <taxon>Eukaryota</taxon>
        <taxon>Fungi</taxon>
        <taxon>Dikarya</taxon>
        <taxon>Ascomycota</taxon>
        <taxon>Pezizomycotina</taxon>
        <taxon>Sordariomycetes</taxon>
        <taxon>Sordariomycetidae</taxon>
        <taxon>Sordariales</taxon>
        <taxon>Lasiosphaeriaceae</taxon>
        <taxon>Apodospora</taxon>
    </lineage>
</organism>
<dbReference type="EMBL" id="JAUEDM010000001">
    <property type="protein sequence ID" value="KAK3330614.1"/>
    <property type="molecule type" value="Genomic_DNA"/>
</dbReference>
<dbReference type="AlphaFoldDB" id="A0AAE0IT08"/>
<accession>A0AAE0IT08</accession>
<proteinExistence type="predicted"/>
<reference evidence="1" key="1">
    <citation type="journal article" date="2023" name="Mol. Phylogenet. Evol.">
        <title>Genome-scale phylogeny and comparative genomics of the fungal order Sordariales.</title>
        <authorList>
            <person name="Hensen N."/>
            <person name="Bonometti L."/>
            <person name="Westerberg I."/>
            <person name="Brannstrom I.O."/>
            <person name="Guillou S."/>
            <person name="Cros-Aarteil S."/>
            <person name="Calhoun S."/>
            <person name="Haridas S."/>
            <person name="Kuo A."/>
            <person name="Mondo S."/>
            <person name="Pangilinan J."/>
            <person name="Riley R."/>
            <person name="LaButti K."/>
            <person name="Andreopoulos B."/>
            <person name="Lipzen A."/>
            <person name="Chen C."/>
            <person name="Yan M."/>
            <person name="Daum C."/>
            <person name="Ng V."/>
            <person name="Clum A."/>
            <person name="Steindorff A."/>
            <person name="Ohm R.A."/>
            <person name="Martin F."/>
            <person name="Silar P."/>
            <person name="Natvig D.O."/>
            <person name="Lalanne C."/>
            <person name="Gautier V."/>
            <person name="Ament-Velasquez S.L."/>
            <person name="Kruys A."/>
            <person name="Hutchinson M.I."/>
            <person name="Powell A.J."/>
            <person name="Barry K."/>
            <person name="Miller A.N."/>
            <person name="Grigoriev I.V."/>
            <person name="Debuchy R."/>
            <person name="Gladieux P."/>
            <person name="Hiltunen Thoren M."/>
            <person name="Johannesson H."/>
        </authorList>
    </citation>
    <scope>NUCLEOTIDE SEQUENCE</scope>
    <source>
        <strain evidence="1">CBS 118394</strain>
    </source>
</reference>
<sequence length="254" mass="29349">MDSAGDISAYRRRGPVHQYYHLARVDQGAFGSTNRICGSFLFGLGACVHSLSVSEVHLLFFLLFFSLFSFYDSSCSNTFVSFCYHFVQGQAWESSDKRLDKRKGGGPEFTDSEQRKRKAFGGYIMDTGRKHARTHINIKGYITGEKNLFLARAFLRRILYSVFGLFSFRFHTFYQHKHQEKKKKRLDSRIRRIFCFKDFVSSGFGFFSIPEVRHQFLPGLAFGIHHNCFAVLKGLCFFSSHFSDRDSSCRALSF</sequence>
<comment type="caution">
    <text evidence="1">The sequence shown here is derived from an EMBL/GenBank/DDBJ whole genome shotgun (WGS) entry which is preliminary data.</text>
</comment>
<dbReference type="Proteomes" id="UP001283341">
    <property type="component" value="Unassembled WGS sequence"/>
</dbReference>
<protein>
    <submittedName>
        <fullName evidence="1">Uncharacterized protein</fullName>
    </submittedName>
</protein>
<keyword evidence="2" id="KW-1185">Reference proteome</keyword>
<evidence type="ECO:0000313" key="2">
    <source>
        <dbReference type="Proteomes" id="UP001283341"/>
    </source>
</evidence>
<evidence type="ECO:0000313" key="1">
    <source>
        <dbReference type="EMBL" id="KAK3330614.1"/>
    </source>
</evidence>
<gene>
    <name evidence="1" type="ORF">B0H66DRAFT_69463</name>
</gene>